<dbReference type="InterPro" id="IPR042100">
    <property type="entry name" value="Bug_dom1"/>
</dbReference>
<sequence>MSPSPSRASAAARWTRWTRCAALLTLGLAATWNATAQDKPPVRILVGFAAGGGVDTVARILAEGMGQALGQPVVVDNRPGAGGLIAAQALKAAAADGNTLLLTNDHTVAILPHTLKNPGFSASRDFAPVALVSDKLVFALATNSGTRLEHLNDIADWARRSPGKANFGVPAPGSMPEFAVGLLARGLGIDATPVAYRGGSPMVMDLSASQIPFGMTSTIELIPFAKSGKVRILAVSGSARQPDLPEVPTFSELGIQGLELPNIIGLYAPAGTTPALVARYSEAVRVALASDKSRERLQTLGSPANYGGPEALAQGIQRISDTWGPVIRRSGYQPQ</sequence>
<dbReference type="PANTHER" id="PTHR42928:SF5">
    <property type="entry name" value="BLR1237 PROTEIN"/>
    <property type="match status" value="1"/>
</dbReference>
<organism evidence="3">
    <name type="scientific">Variovorax paradoxus</name>
    <dbReference type="NCBI Taxonomy" id="34073"/>
    <lineage>
        <taxon>Bacteria</taxon>
        <taxon>Pseudomonadati</taxon>
        <taxon>Pseudomonadota</taxon>
        <taxon>Betaproteobacteria</taxon>
        <taxon>Burkholderiales</taxon>
        <taxon>Comamonadaceae</taxon>
        <taxon>Variovorax</taxon>
    </lineage>
</organism>
<dbReference type="SUPFAM" id="SSF53850">
    <property type="entry name" value="Periplasmic binding protein-like II"/>
    <property type="match status" value="1"/>
</dbReference>
<evidence type="ECO:0008006" key="4">
    <source>
        <dbReference type="Google" id="ProtNLM"/>
    </source>
</evidence>
<feature type="signal peptide" evidence="2">
    <location>
        <begin position="1"/>
        <end position="36"/>
    </location>
</feature>
<protein>
    <recommendedName>
        <fullName evidence="4">Tripartite tricarboxylate transporter substrate binding protein</fullName>
    </recommendedName>
</protein>
<evidence type="ECO:0000256" key="1">
    <source>
        <dbReference type="ARBA" id="ARBA00006987"/>
    </source>
</evidence>
<dbReference type="AlphaFoldDB" id="A0A679ITZ5"/>
<evidence type="ECO:0000313" key="3">
    <source>
        <dbReference type="EMBL" id="CAA2103103.1"/>
    </source>
</evidence>
<proteinExistence type="inferred from homology"/>
<accession>A0A679ITZ5</accession>
<gene>
    <name evidence="3" type="ORF">VVAX_02089</name>
</gene>
<dbReference type="InterPro" id="IPR005064">
    <property type="entry name" value="BUG"/>
</dbReference>
<dbReference type="Gene3D" id="3.40.190.10">
    <property type="entry name" value="Periplasmic binding protein-like II"/>
    <property type="match status" value="1"/>
</dbReference>
<comment type="similarity">
    <text evidence="1">Belongs to the UPF0065 (bug) family.</text>
</comment>
<dbReference type="Gene3D" id="3.40.190.150">
    <property type="entry name" value="Bordetella uptake gene, domain 1"/>
    <property type="match status" value="1"/>
</dbReference>
<dbReference type="RefSeq" id="WP_339089772.1">
    <property type="nucleotide sequence ID" value="NZ_LR743507.1"/>
</dbReference>
<feature type="chain" id="PRO_5025407604" description="Tripartite tricarboxylate transporter substrate binding protein" evidence="2">
    <location>
        <begin position="37"/>
        <end position="335"/>
    </location>
</feature>
<keyword evidence="2" id="KW-0732">Signal</keyword>
<dbReference type="EMBL" id="LR743507">
    <property type="protein sequence ID" value="CAA2103103.1"/>
    <property type="molecule type" value="Genomic_DNA"/>
</dbReference>
<dbReference type="Pfam" id="PF03401">
    <property type="entry name" value="TctC"/>
    <property type="match status" value="1"/>
</dbReference>
<name>A0A679ITZ5_VARPD</name>
<evidence type="ECO:0000256" key="2">
    <source>
        <dbReference type="SAM" id="SignalP"/>
    </source>
</evidence>
<dbReference type="PANTHER" id="PTHR42928">
    <property type="entry name" value="TRICARBOXYLATE-BINDING PROTEIN"/>
    <property type="match status" value="1"/>
</dbReference>
<reference evidence="3" key="1">
    <citation type="submission" date="2019-12" db="EMBL/GenBank/DDBJ databases">
        <authorList>
            <person name="Cremers G."/>
        </authorList>
    </citation>
    <scope>NUCLEOTIDE SEQUENCE</scope>
    <source>
        <strain evidence="3">Vvax</strain>
    </source>
</reference>
<dbReference type="PIRSF" id="PIRSF017082">
    <property type="entry name" value="YflP"/>
    <property type="match status" value="1"/>
</dbReference>